<feature type="region of interest" description="Disordered" evidence="1">
    <location>
        <begin position="77"/>
        <end position="114"/>
    </location>
</feature>
<reference evidence="3 4" key="1">
    <citation type="journal article" date="2018" name="Nat. Biotechnol.">
        <title>A standardized bacterial taxonomy based on genome phylogeny substantially revises the tree of life.</title>
        <authorList>
            <person name="Parks D.H."/>
            <person name="Chuvochina M."/>
            <person name="Waite D.W."/>
            <person name="Rinke C."/>
            <person name="Skarshewski A."/>
            <person name="Chaumeil P.A."/>
            <person name="Hugenholtz P."/>
        </authorList>
    </citation>
    <scope>NUCLEOTIDE SEQUENCE [LARGE SCALE GENOMIC DNA]</scope>
    <source>
        <strain evidence="3">UBA8739</strain>
    </source>
</reference>
<dbReference type="Pfam" id="PF23843">
    <property type="entry name" value="DUF7210"/>
    <property type="match status" value="1"/>
</dbReference>
<evidence type="ECO:0000256" key="1">
    <source>
        <dbReference type="SAM" id="MobiDB-lite"/>
    </source>
</evidence>
<organism evidence="3 4">
    <name type="scientific">Tistrella mobilis</name>
    <dbReference type="NCBI Taxonomy" id="171437"/>
    <lineage>
        <taxon>Bacteria</taxon>
        <taxon>Pseudomonadati</taxon>
        <taxon>Pseudomonadota</taxon>
        <taxon>Alphaproteobacteria</taxon>
        <taxon>Geminicoccales</taxon>
        <taxon>Geminicoccaceae</taxon>
        <taxon>Tistrella</taxon>
    </lineage>
</organism>
<dbReference type="AlphaFoldDB" id="A0A3B9IIG0"/>
<evidence type="ECO:0000313" key="3">
    <source>
        <dbReference type="EMBL" id="HAE47585.1"/>
    </source>
</evidence>
<dbReference type="EMBL" id="DMAI01000142">
    <property type="protein sequence ID" value="HAE47585.1"/>
    <property type="molecule type" value="Genomic_DNA"/>
</dbReference>
<sequence length="114" mass="12310">MELVTITLTAPAKIGGQRYREGDTVDVSPGLAAQLRRDGLVRDRLIGGVAVADIVREGQDRARLRELEAEVADLKRQLAEARAAPPAQPPTEPDPDPGVSRDEDPAPKRPRTKA</sequence>
<gene>
    <name evidence="3" type="ORF">DCK97_09220</name>
</gene>
<accession>A0A3B9IIG0</accession>
<protein>
    <recommendedName>
        <fullName evidence="2">DUF7210 domain-containing protein</fullName>
    </recommendedName>
</protein>
<name>A0A3B9IIG0_9PROT</name>
<dbReference type="Proteomes" id="UP000257706">
    <property type="component" value="Unassembled WGS sequence"/>
</dbReference>
<evidence type="ECO:0000259" key="2">
    <source>
        <dbReference type="Pfam" id="PF23843"/>
    </source>
</evidence>
<proteinExistence type="predicted"/>
<comment type="caution">
    <text evidence="3">The sequence shown here is derived from an EMBL/GenBank/DDBJ whole genome shotgun (WGS) entry which is preliminary data.</text>
</comment>
<evidence type="ECO:0000313" key="4">
    <source>
        <dbReference type="Proteomes" id="UP000257706"/>
    </source>
</evidence>
<dbReference type="InterPro" id="IPR055634">
    <property type="entry name" value="DUF7210"/>
</dbReference>
<feature type="domain" description="DUF7210" evidence="2">
    <location>
        <begin position="4"/>
        <end position="39"/>
    </location>
</feature>